<keyword evidence="5" id="KW-0548">Nucleotidyltransferase</keyword>
<evidence type="ECO:0000256" key="6">
    <source>
        <dbReference type="ARBA" id="ARBA00047597"/>
    </source>
</evidence>
<accession>A0A1V1P087</accession>
<organism evidence="7 8">
    <name type="scientific">Candidatus Magnetoglobus multicellularis str. Araruama</name>
    <dbReference type="NCBI Taxonomy" id="890399"/>
    <lineage>
        <taxon>Bacteria</taxon>
        <taxon>Pseudomonadati</taxon>
        <taxon>Thermodesulfobacteriota</taxon>
        <taxon>Desulfobacteria</taxon>
        <taxon>Desulfobacterales</taxon>
        <taxon>Desulfobacteraceae</taxon>
        <taxon>Candidatus Magnetoglobus</taxon>
    </lineage>
</organism>
<comment type="catalytic activity">
    <reaction evidence="6">
        <text>L-arginyl-[protein] + NAD(+) = N(omega)-(ADP-D-ribosyl)-L-arginyl-[protein] + nicotinamide + H(+)</text>
        <dbReference type="Rhea" id="RHEA:19149"/>
        <dbReference type="Rhea" id="RHEA-COMP:10532"/>
        <dbReference type="Rhea" id="RHEA-COMP:15087"/>
        <dbReference type="ChEBI" id="CHEBI:15378"/>
        <dbReference type="ChEBI" id="CHEBI:17154"/>
        <dbReference type="ChEBI" id="CHEBI:29965"/>
        <dbReference type="ChEBI" id="CHEBI:57540"/>
        <dbReference type="ChEBI" id="CHEBI:142554"/>
        <dbReference type="EC" id="2.4.2.31"/>
    </reaction>
</comment>
<comment type="caution">
    <text evidence="7">The sequence shown here is derived from an EMBL/GenBank/DDBJ whole genome shotgun (WGS) entry which is preliminary data.</text>
</comment>
<proteinExistence type="inferred from homology"/>
<dbReference type="EC" id="2.4.2.31" evidence="2"/>
<evidence type="ECO:0000313" key="8">
    <source>
        <dbReference type="Proteomes" id="UP000189670"/>
    </source>
</evidence>
<evidence type="ECO:0000256" key="2">
    <source>
        <dbReference type="ARBA" id="ARBA00012031"/>
    </source>
</evidence>
<evidence type="ECO:0000256" key="3">
    <source>
        <dbReference type="ARBA" id="ARBA00022676"/>
    </source>
</evidence>
<evidence type="ECO:0000256" key="1">
    <source>
        <dbReference type="ARBA" id="ARBA00009558"/>
    </source>
</evidence>
<dbReference type="Proteomes" id="UP000189670">
    <property type="component" value="Unassembled WGS sequence"/>
</dbReference>
<dbReference type="Pfam" id="PF01129">
    <property type="entry name" value="ART"/>
    <property type="match status" value="1"/>
</dbReference>
<evidence type="ECO:0000313" key="7">
    <source>
        <dbReference type="EMBL" id="ETR68165.1"/>
    </source>
</evidence>
<dbReference type="GO" id="GO:0106274">
    <property type="term" value="F:NAD+-protein-arginine ADP-ribosyltransferase activity"/>
    <property type="evidence" value="ECO:0007669"/>
    <property type="project" value="UniProtKB-EC"/>
</dbReference>
<sequence length="176" mass="20328">MRDAQKGRIKDFDALKAATLIEEYIDVAAYYPLDAKLYRGMRKKREEFNKIKTGGEYPLEALTSTSTKYSSASNFIYNIETDVMLVIEGGTKYGTSIKHLTQLRSENEVLLSGKLTVDIIKKYEDKNGLLHVHVRVNDKKVKPITRNEILKGIIMSKNKNKLDKRHPRYRMTLEEK</sequence>
<keyword evidence="3" id="KW-0328">Glycosyltransferase</keyword>
<reference evidence="8" key="1">
    <citation type="submission" date="2012-11" db="EMBL/GenBank/DDBJ databases">
        <authorList>
            <person name="Lucero-Rivera Y.E."/>
            <person name="Tovar-Ramirez D."/>
        </authorList>
    </citation>
    <scope>NUCLEOTIDE SEQUENCE [LARGE SCALE GENOMIC DNA]</scope>
    <source>
        <strain evidence="8">Araruama</strain>
    </source>
</reference>
<dbReference type="SUPFAM" id="SSF56399">
    <property type="entry name" value="ADP-ribosylation"/>
    <property type="match status" value="1"/>
</dbReference>
<evidence type="ECO:0000256" key="4">
    <source>
        <dbReference type="ARBA" id="ARBA00022679"/>
    </source>
</evidence>
<keyword evidence="4" id="KW-0808">Transferase</keyword>
<dbReference type="InterPro" id="IPR000768">
    <property type="entry name" value="ART"/>
</dbReference>
<dbReference type="AlphaFoldDB" id="A0A1V1P087"/>
<gene>
    <name evidence="7" type="ORF">OMM_04725</name>
</gene>
<dbReference type="Gene3D" id="3.90.176.10">
    <property type="entry name" value="Toxin ADP-ribosyltransferase, Chain A, domain 1"/>
    <property type="match status" value="1"/>
</dbReference>
<evidence type="ECO:0000256" key="5">
    <source>
        <dbReference type="ARBA" id="ARBA00022695"/>
    </source>
</evidence>
<protein>
    <recommendedName>
        <fullName evidence="2">NAD(+)--protein-arginine ADP-ribosyltransferase</fullName>
        <ecNumber evidence="2">2.4.2.31</ecNumber>
    </recommendedName>
</protein>
<dbReference type="GO" id="GO:0016779">
    <property type="term" value="F:nucleotidyltransferase activity"/>
    <property type="evidence" value="ECO:0007669"/>
    <property type="project" value="UniProtKB-KW"/>
</dbReference>
<dbReference type="EMBL" id="ATBP01001050">
    <property type="protein sequence ID" value="ETR68165.1"/>
    <property type="molecule type" value="Genomic_DNA"/>
</dbReference>
<comment type="similarity">
    <text evidence="1">Belongs to the Arg-specific ADP-ribosyltransferase family.</text>
</comment>
<name>A0A1V1P087_9BACT</name>